<reference evidence="2" key="1">
    <citation type="submission" date="2019-12" db="EMBL/GenBank/DDBJ databases">
        <title>Genome sequencing and annotation of Brassica cretica.</title>
        <authorList>
            <person name="Studholme D.J."/>
            <person name="Sarris P.F."/>
        </authorList>
    </citation>
    <scope>NUCLEOTIDE SEQUENCE</scope>
    <source>
        <strain evidence="2">PFS-001/15</strain>
        <tissue evidence="2">Leaf</tissue>
    </source>
</reference>
<comment type="caution">
    <text evidence="2">The sequence shown here is derived from an EMBL/GenBank/DDBJ whole genome shotgun (WGS) entry which is preliminary data.</text>
</comment>
<accession>A0A8S9MK79</accession>
<dbReference type="Proteomes" id="UP000712281">
    <property type="component" value="Unassembled WGS sequence"/>
</dbReference>
<dbReference type="EMBL" id="QGKW02000007">
    <property type="protein sequence ID" value="KAF2620804.1"/>
    <property type="molecule type" value="Genomic_DNA"/>
</dbReference>
<evidence type="ECO:0000313" key="3">
    <source>
        <dbReference type="Proteomes" id="UP000712281"/>
    </source>
</evidence>
<evidence type="ECO:0000256" key="1">
    <source>
        <dbReference type="SAM" id="MobiDB-lite"/>
    </source>
</evidence>
<sequence length="65" mass="7381">MLSLSRVRDSSSCTAPKRMVPPGVSYTPPDFIPTKRFSTMLIRPIVFSPERRVAASRREKESLSR</sequence>
<protein>
    <submittedName>
        <fullName evidence="2">Uncharacterized protein</fullName>
    </submittedName>
</protein>
<proteinExistence type="predicted"/>
<name>A0A8S9MK79_BRACR</name>
<dbReference type="AlphaFoldDB" id="A0A8S9MK79"/>
<feature type="region of interest" description="Disordered" evidence="1">
    <location>
        <begin position="1"/>
        <end position="21"/>
    </location>
</feature>
<evidence type="ECO:0000313" key="2">
    <source>
        <dbReference type="EMBL" id="KAF2620804.1"/>
    </source>
</evidence>
<organism evidence="2 3">
    <name type="scientific">Brassica cretica</name>
    <name type="common">Mustard</name>
    <dbReference type="NCBI Taxonomy" id="69181"/>
    <lineage>
        <taxon>Eukaryota</taxon>
        <taxon>Viridiplantae</taxon>
        <taxon>Streptophyta</taxon>
        <taxon>Embryophyta</taxon>
        <taxon>Tracheophyta</taxon>
        <taxon>Spermatophyta</taxon>
        <taxon>Magnoliopsida</taxon>
        <taxon>eudicotyledons</taxon>
        <taxon>Gunneridae</taxon>
        <taxon>Pentapetalae</taxon>
        <taxon>rosids</taxon>
        <taxon>malvids</taxon>
        <taxon>Brassicales</taxon>
        <taxon>Brassicaceae</taxon>
        <taxon>Brassiceae</taxon>
        <taxon>Brassica</taxon>
    </lineage>
</organism>
<gene>
    <name evidence="2" type="ORF">F2Q68_00040355</name>
</gene>